<dbReference type="HOGENOM" id="CLU_2016058_0_0_1"/>
<evidence type="ECO:0000313" key="2">
    <source>
        <dbReference type="EMBL" id="ETS83482.1"/>
    </source>
</evidence>
<evidence type="ECO:0000256" key="1">
    <source>
        <dbReference type="SAM" id="MobiDB-lite"/>
    </source>
</evidence>
<dbReference type="Proteomes" id="UP000030651">
    <property type="component" value="Unassembled WGS sequence"/>
</dbReference>
<accession>W3XDI3</accession>
<keyword evidence="3" id="KW-1185">Reference proteome</keyword>
<dbReference type="RefSeq" id="XP_007832130.1">
    <property type="nucleotide sequence ID" value="XM_007833939.1"/>
</dbReference>
<reference evidence="3" key="1">
    <citation type="journal article" date="2015" name="BMC Genomics">
        <title>Genomic and transcriptomic analysis of the endophytic fungus Pestalotiopsis fici reveals its lifestyle and high potential for synthesis of natural products.</title>
        <authorList>
            <person name="Wang X."/>
            <person name="Zhang X."/>
            <person name="Liu L."/>
            <person name="Xiang M."/>
            <person name="Wang W."/>
            <person name="Sun X."/>
            <person name="Che Y."/>
            <person name="Guo L."/>
            <person name="Liu G."/>
            <person name="Guo L."/>
            <person name="Wang C."/>
            <person name="Yin W.B."/>
            <person name="Stadler M."/>
            <person name="Zhang X."/>
            <person name="Liu X."/>
        </authorList>
    </citation>
    <scope>NUCLEOTIDE SEQUENCE [LARGE SCALE GENOMIC DNA]</scope>
    <source>
        <strain evidence="3">W106-1 / CGMCC3.15140</strain>
    </source>
</reference>
<dbReference type="GeneID" id="19270371"/>
<gene>
    <name evidence="2" type="ORF">PFICI_05358</name>
</gene>
<dbReference type="AlphaFoldDB" id="W3XDI3"/>
<protein>
    <submittedName>
        <fullName evidence="2">Uncharacterized protein</fullName>
    </submittedName>
</protein>
<dbReference type="EMBL" id="KI912111">
    <property type="protein sequence ID" value="ETS83482.1"/>
    <property type="molecule type" value="Genomic_DNA"/>
</dbReference>
<organism evidence="2 3">
    <name type="scientific">Pestalotiopsis fici (strain W106-1 / CGMCC3.15140)</name>
    <dbReference type="NCBI Taxonomy" id="1229662"/>
    <lineage>
        <taxon>Eukaryota</taxon>
        <taxon>Fungi</taxon>
        <taxon>Dikarya</taxon>
        <taxon>Ascomycota</taxon>
        <taxon>Pezizomycotina</taxon>
        <taxon>Sordariomycetes</taxon>
        <taxon>Xylariomycetidae</taxon>
        <taxon>Amphisphaeriales</taxon>
        <taxon>Sporocadaceae</taxon>
        <taxon>Pestalotiopsis</taxon>
    </lineage>
</organism>
<dbReference type="InParanoid" id="W3XDI3"/>
<name>W3XDI3_PESFW</name>
<dbReference type="KEGG" id="pfy:PFICI_05358"/>
<feature type="region of interest" description="Disordered" evidence="1">
    <location>
        <begin position="63"/>
        <end position="83"/>
    </location>
</feature>
<proteinExistence type="predicted"/>
<evidence type="ECO:0000313" key="3">
    <source>
        <dbReference type="Proteomes" id="UP000030651"/>
    </source>
</evidence>
<sequence length="123" mass="13784">MLLQWVRRAMAPNEPVPEINGQPCRLFIRERPLEQRASTGEMAAQIMAAVDDVVCSFLTEEDARQQTESDGMSTKFPGQDPTLPSTKMIMLAQGHIRAMVEDRATHAETCSKQFLALIFSSSW</sequence>